<evidence type="ECO:0000313" key="10">
    <source>
        <dbReference type="EMBL" id="GAA4283297.1"/>
    </source>
</evidence>
<evidence type="ECO:0000256" key="1">
    <source>
        <dbReference type="ARBA" id="ARBA00004651"/>
    </source>
</evidence>
<keyword evidence="4 7" id="KW-0812">Transmembrane</keyword>
<evidence type="ECO:0000256" key="6">
    <source>
        <dbReference type="ARBA" id="ARBA00023136"/>
    </source>
</evidence>
<protein>
    <recommendedName>
        <fullName evidence="9">ABC transmembrane type-1 domain-containing protein</fullName>
    </recommendedName>
</protein>
<sequence>MKTKHTKSDNTKPQDMKTEGMKTEETVDTSAPALRNADPQTPARFTRPSAFAFVVLVGAAALLIHGWTQGAVVNPAELVTGAGRLGDFLADAFPPDLDRVLPILQSLLVTFEMALLGTIVGVILSVPLAIAGARNTSPHRSLYYLSRGFITVCRTIPDLVWALIFVIAVGLGPQAGVLAIAVDVMGFCGRFFADSIEEMDNGVLEGVRATGAPEHSVIFGAVLPTCMPSFVATSMFALEQATRSSVVLGLVGAGGIGVELSVSMALLRYDEAMTIILAIFIVVLGVERLSAAMRQRILGGGS</sequence>
<evidence type="ECO:0000256" key="7">
    <source>
        <dbReference type="RuleBase" id="RU363032"/>
    </source>
</evidence>
<evidence type="ECO:0000256" key="5">
    <source>
        <dbReference type="ARBA" id="ARBA00022989"/>
    </source>
</evidence>
<evidence type="ECO:0000259" key="9">
    <source>
        <dbReference type="PROSITE" id="PS50928"/>
    </source>
</evidence>
<keyword evidence="6 7" id="KW-0472">Membrane</keyword>
<organism evidence="10 11">
    <name type="scientific">Brevibacterium daeguense</name>
    <dbReference type="NCBI Taxonomy" id="909936"/>
    <lineage>
        <taxon>Bacteria</taxon>
        <taxon>Bacillati</taxon>
        <taxon>Actinomycetota</taxon>
        <taxon>Actinomycetes</taxon>
        <taxon>Micrococcales</taxon>
        <taxon>Brevibacteriaceae</taxon>
        <taxon>Brevibacterium</taxon>
    </lineage>
</organism>
<keyword evidence="3" id="KW-1003">Cell membrane</keyword>
<feature type="domain" description="ABC transmembrane type-1" evidence="9">
    <location>
        <begin position="107"/>
        <end position="290"/>
    </location>
</feature>
<comment type="similarity">
    <text evidence="7">Belongs to the binding-protein-dependent transport system permease family.</text>
</comment>
<keyword evidence="11" id="KW-1185">Reference proteome</keyword>
<feature type="transmembrane region" description="Helical" evidence="7">
    <location>
        <begin position="245"/>
        <end position="266"/>
    </location>
</feature>
<dbReference type="PANTHER" id="PTHR30043">
    <property type="entry name" value="PHOSPHONATES TRANSPORT SYSTEM PERMEASE PROTEIN"/>
    <property type="match status" value="1"/>
</dbReference>
<keyword evidence="2 7" id="KW-0813">Transport</keyword>
<accession>A0ABP8EH64</accession>
<dbReference type="SUPFAM" id="SSF161098">
    <property type="entry name" value="MetI-like"/>
    <property type="match status" value="1"/>
</dbReference>
<feature type="compositionally biased region" description="Basic and acidic residues" evidence="8">
    <location>
        <begin position="1"/>
        <end position="25"/>
    </location>
</feature>
<evidence type="ECO:0000256" key="3">
    <source>
        <dbReference type="ARBA" id="ARBA00022475"/>
    </source>
</evidence>
<dbReference type="EMBL" id="BAABAZ010000004">
    <property type="protein sequence ID" value="GAA4283297.1"/>
    <property type="molecule type" value="Genomic_DNA"/>
</dbReference>
<comment type="subcellular location">
    <subcellularLocation>
        <location evidence="1 7">Cell membrane</location>
        <topology evidence="1 7">Multi-pass membrane protein</topology>
    </subcellularLocation>
</comment>
<gene>
    <name evidence="10" type="ORF">GCM10022261_08280</name>
</gene>
<feature type="transmembrane region" description="Helical" evidence="7">
    <location>
        <begin position="217"/>
        <end position="238"/>
    </location>
</feature>
<name>A0ABP8EH64_9MICO</name>
<dbReference type="Gene3D" id="1.10.3720.10">
    <property type="entry name" value="MetI-like"/>
    <property type="match status" value="1"/>
</dbReference>
<dbReference type="CDD" id="cd06261">
    <property type="entry name" value="TM_PBP2"/>
    <property type="match status" value="1"/>
</dbReference>
<dbReference type="InterPro" id="IPR035906">
    <property type="entry name" value="MetI-like_sf"/>
</dbReference>
<dbReference type="Pfam" id="PF00528">
    <property type="entry name" value="BPD_transp_1"/>
    <property type="match status" value="1"/>
</dbReference>
<dbReference type="PANTHER" id="PTHR30043:SF1">
    <property type="entry name" value="ABC TRANSPORT SYSTEM PERMEASE PROTEIN P69"/>
    <property type="match status" value="1"/>
</dbReference>
<comment type="caution">
    <text evidence="10">The sequence shown here is derived from an EMBL/GenBank/DDBJ whole genome shotgun (WGS) entry which is preliminary data.</text>
</comment>
<dbReference type="InterPro" id="IPR005769">
    <property type="entry name" value="PhnE/PtxC"/>
</dbReference>
<keyword evidence="5 7" id="KW-1133">Transmembrane helix</keyword>
<dbReference type="Proteomes" id="UP001501586">
    <property type="component" value="Unassembled WGS sequence"/>
</dbReference>
<feature type="transmembrane region" description="Helical" evidence="7">
    <location>
        <begin position="50"/>
        <end position="68"/>
    </location>
</feature>
<proteinExistence type="inferred from homology"/>
<reference evidence="11" key="1">
    <citation type="journal article" date="2019" name="Int. J. Syst. Evol. Microbiol.">
        <title>The Global Catalogue of Microorganisms (GCM) 10K type strain sequencing project: providing services to taxonomists for standard genome sequencing and annotation.</title>
        <authorList>
            <consortium name="The Broad Institute Genomics Platform"/>
            <consortium name="The Broad Institute Genome Sequencing Center for Infectious Disease"/>
            <person name="Wu L."/>
            <person name="Ma J."/>
        </authorList>
    </citation>
    <scope>NUCLEOTIDE SEQUENCE [LARGE SCALE GENOMIC DNA]</scope>
    <source>
        <strain evidence="11">JCM 17458</strain>
    </source>
</reference>
<evidence type="ECO:0000313" key="11">
    <source>
        <dbReference type="Proteomes" id="UP001501586"/>
    </source>
</evidence>
<evidence type="ECO:0000256" key="8">
    <source>
        <dbReference type="SAM" id="MobiDB-lite"/>
    </source>
</evidence>
<feature type="transmembrane region" description="Helical" evidence="7">
    <location>
        <begin position="103"/>
        <end position="130"/>
    </location>
</feature>
<evidence type="ECO:0000256" key="4">
    <source>
        <dbReference type="ARBA" id="ARBA00022692"/>
    </source>
</evidence>
<dbReference type="NCBIfam" id="TIGR01097">
    <property type="entry name" value="PhnE"/>
    <property type="match status" value="1"/>
</dbReference>
<feature type="region of interest" description="Disordered" evidence="8">
    <location>
        <begin position="1"/>
        <end position="40"/>
    </location>
</feature>
<evidence type="ECO:0000256" key="2">
    <source>
        <dbReference type="ARBA" id="ARBA00022448"/>
    </source>
</evidence>
<dbReference type="InterPro" id="IPR000515">
    <property type="entry name" value="MetI-like"/>
</dbReference>
<feature type="transmembrane region" description="Helical" evidence="7">
    <location>
        <begin position="159"/>
        <end position="182"/>
    </location>
</feature>
<feature type="transmembrane region" description="Helical" evidence="7">
    <location>
        <begin position="272"/>
        <end position="289"/>
    </location>
</feature>
<dbReference type="RefSeq" id="WP_236865548.1">
    <property type="nucleotide sequence ID" value="NZ_BAABAZ010000004.1"/>
</dbReference>
<dbReference type="PROSITE" id="PS50928">
    <property type="entry name" value="ABC_TM1"/>
    <property type="match status" value="1"/>
</dbReference>